<dbReference type="OrthoDB" id="2245455at2759"/>
<accession>A0A9P5N5M3</accession>
<feature type="compositionally biased region" description="Low complexity" evidence="1">
    <location>
        <begin position="149"/>
        <end position="165"/>
    </location>
</feature>
<evidence type="ECO:0008006" key="4">
    <source>
        <dbReference type="Google" id="ProtNLM"/>
    </source>
</evidence>
<proteinExistence type="predicted"/>
<name>A0A9P5N5M3_9AGAM</name>
<sequence>MSSPIPPPPYSLQPPPYTRRQRKQQPREPSPPGPPRLSSREMLKEALKCARRAVKLDSITKLESAKLGSASVRRDLPAAVAAYDEAIAILQRVIARRSQKPGIAGEVERVTDIHDRYADRVRELCRNHGIPLPSHVASARGGFTPSIITSALPPLADDPPRSSSPDTPPPTRDTDSSLNSHSSSPRDDETESESEPPLTPSSSTPETPLPASPTDDFVLEGRRWILSAACDEEVQEWGQCLGEAAANRRASAATAASSAIWRTMASHGPALPVLAAPSFPMVLDLTHEVATGLTNQLGPSQGMGIKPERENISVGIEREHNTTWCTVVLRHWSFVAVLAHRGSSLRPQTRHQIKPRMKICPS</sequence>
<dbReference type="EMBL" id="WHVB01000001">
    <property type="protein sequence ID" value="KAF8486911.1"/>
    <property type="molecule type" value="Genomic_DNA"/>
</dbReference>
<gene>
    <name evidence="2" type="ORF">DFH94DRAFT_841365</name>
</gene>
<comment type="caution">
    <text evidence="2">The sequence shown here is derived from an EMBL/GenBank/DDBJ whole genome shotgun (WGS) entry which is preliminary data.</text>
</comment>
<dbReference type="Proteomes" id="UP000759537">
    <property type="component" value="Unassembled WGS sequence"/>
</dbReference>
<evidence type="ECO:0000256" key="1">
    <source>
        <dbReference type="SAM" id="MobiDB-lite"/>
    </source>
</evidence>
<keyword evidence="3" id="KW-1185">Reference proteome</keyword>
<feature type="region of interest" description="Disordered" evidence="1">
    <location>
        <begin position="147"/>
        <end position="215"/>
    </location>
</feature>
<feature type="region of interest" description="Disordered" evidence="1">
    <location>
        <begin position="1"/>
        <end position="41"/>
    </location>
</feature>
<feature type="compositionally biased region" description="Pro residues" evidence="1">
    <location>
        <begin position="1"/>
        <end position="17"/>
    </location>
</feature>
<evidence type="ECO:0000313" key="2">
    <source>
        <dbReference type="EMBL" id="KAF8486911.1"/>
    </source>
</evidence>
<reference evidence="2" key="1">
    <citation type="submission" date="2019-10" db="EMBL/GenBank/DDBJ databases">
        <authorList>
            <consortium name="DOE Joint Genome Institute"/>
            <person name="Kuo A."/>
            <person name="Miyauchi S."/>
            <person name="Kiss E."/>
            <person name="Drula E."/>
            <person name="Kohler A."/>
            <person name="Sanchez-Garcia M."/>
            <person name="Andreopoulos B."/>
            <person name="Barry K.W."/>
            <person name="Bonito G."/>
            <person name="Buee M."/>
            <person name="Carver A."/>
            <person name="Chen C."/>
            <person name="Cichocki N."/>
            <person name="Clum A."/>
            <person name="Culley D."/>
            <person name="Crous P.W."/>
            <person name="Fauchery L."/>
            <person name="Girlanda M."/>
            <person name="Hayes R."/>
            <person name="Keri Z."/>
            <person name="LaButti K."/>
            <person name="Lipzen A."/>
            <person name="Lombard V."/>
            <person name="Magnuson J."/>
            <person name="Maillard F."/>
            <person name="Morin E."/>
            <person name="Murat C."/>
            <person name="Nolan M."/>
            <person name="Ohm R."/>
            <person name="Pangilinan J."/>
            <person name="Pereira M."/>
            <person name="Perotto S."/>
            <person name="Peter M."/>
            <person name="Riley R."/>
            <person name="Sitrit Y."/>
            <person name="Stielow B."/>
            <person name="Szollosi G."/>
            <person name="Zifcakova L."/>
            <person name="Stursova M."/>
            <person name="Spatafora J.W."/>
            <person name="Tedersoo L."/>
            <person name="Vaario L.-M."/>
            <person name="Yamada A."/>
            <person name="Yan M."/>
            <person name="Wang P."/>
            <person name="Xu J."/>
            <person name="Bruns T."/>
            <person name="Baldrian P."/>
            <person name="Vilgalys R."/>
            <person name="Henrissat B."/>
            <person name="Grigoriev I.V."/>
            <person name="Hibbett D."/>
            <person name="Nagy L.G."/>
            <person name="Martin F.M."/>
        </authorList>
    </citation>
    <scope>NUCLEOTIDE SEQUENCE</scope>
    <source>
        <strain evidence="2">Prilba</strain>
    </source>
</reference>
<reference evidence="2" key="2">
    <citation type="journal article" date="2020" name="Nat. Commun.">
        <title>Large-scale genome sequencing of mycorrhizal fungi provides insights into the early evolution of symbiotic traits.</title>
        <authorList>
            <person name="Miyauchi S."/>
            <person name="Kiss E."/>
            <person name="Kuo A."/>
            <person name="Drula E."/>
            <person name="Kohler A."/>
            <person name="Sanchez-Garcia M."/>
            <person name="Morin E."/>
            <person name="Andreopoulos B."/>
            <person name="Barry K.W."/>
            <person name="Bonito G."/>
            <person name="Buee M."/>
            <person name="Carver A."/>
            <person name="Chen C."/>
            <person name="Cichocki N."/>
            <person name="Clum A."/>
            <person name="Culley D."/>
            <person name="Crous P.W."/>
            <person name="Fauchery L."/>
            <person name="Girlanda M."/>
            <person name="Hayes R.D."/>
            <person name="Keri Z."/>
            <person name="LaButti K."/>
            <person name="Lipzen A."/>
            <person name="Lombard V."/>
            <person name="Magnuson J."/>
            <person name="Maillard F."/>
            <person name="Murat C."/>
            <person name="Nolan M."/>
            <person name="Ohm R.A."/>
            <person name="Pangilinan J."/>
            <person name="Pereira M.F."/>
            <person name="Perotto S."/>
            <person name="Peter M."/>
            <person name="Pfister S."/>
            <person name="Riley R."/>
            <person name="Sitrit Y."/>
            <person name="Stielow J.B."/>
            <person name="Szollosi G."/>
            <person name="Zifcakova L."/>
            <person name="Stursova M."/>
            <person name="Spatafora J.W."/>
            <person name="Tedersoo L."/>
            <person name="Vaario L.M."/>
            <person name="Yamada A."/>
            <person name="Yan M."/>
            <person name="Wang P."/>
            <person name="Xu J."/>
            <person name="Bruns T."/>
            <person name="Baldrian P."/>
            <person name="Vilgalys R."/>
            <person name="Dunand C."/>
            <person name="Henrissat B."/>
            <person name="Grigoriev I.V."/>
            <person name="Hibbett D."/>
            <person name="Nagy L.G."/>
            <person name="Martin F.M."/>
        </authorList>
    </citation>
    <scope>NUCLEOTIDE SEQUENCE</scope>
    <source>
        <strain evidence="2">Prilba</strain>
    </source>
</reference>
<organism evidence="2 3">
    <name type="scientific">Russula ochroleuca</name>
    <dbReference type="NCBI Taxonomy" id="152965"/>
    <lineage>
        <taxon>Eukaryota</taxon>
        <taxon>Fungi</taxon>
        <taxon>Dikarya</taxon>
        <taxon>Basidiomycota</taxon>
        <taxon>Agaricomycotina</taxon>
        <taxon>Agaricomycetes</taxon>
        <taxon>Russulales</taxon>
        <taxon>Russulaceae</taxon>
        <taxon>Russula</taxon>
    </lineage>
</organism>
<dbReference type="AlphaFoldDB" id="A0A9P5N5M3"/>
<protein>
    <recommendedName>
        <fullName evidence="4">MIT domain-containing protein</fullName>
    </recommendedName>
</protein>
<evidence type="ECO:0000313" key="3">
    <source>
        <dbReference type="Proteomes" id="UP000759537"/>
    </source>
</evidence>